<dbReference type="SMART" id="SM00060">
    <property type="entry name" value="FN3"/>
    <property type="match status" value="6"/>
</dbReference>
<dbReference type="InterPro" id="IPR036116">
    <property type="entry name" value="FN3_sf"/>
</dbReference>
<proteinExistence type="predicted"/>
<protein>
    <submittedName>
        <fullName evidence="6">Tyrosine-protein kinase receptor Tie-1</fullName>
    </submittedName>
</protein>
<accession>A0A8D8X5Q0</accession>
<keyword evidence="1" id="KW-1015">Disulfide bond</keyword>
<keyword evidence="6" id="KW-0808">Transferase</keyword>
<dbReference type="InterPro" id="IPR013783">
    <property type="entry name" value="Ig-like_fold"/>
</dbReference>
<dbReference type="InterPro" id="IPR000742">
    <property type="entry name" value="EGF"/>
</dbReference>
<keyword evidence="6" id="KW-0418">Kinase</keyword>
<evidence type="ECO:0000256" key="1">
    <source>
        <dbReference type="PROSITE-ProRule" id="PRU00076"/>
    </source>
</evidence>
<feature type="domain" description="Fibronectin type-III" evidence="5">
    <location>
        <begin position="857"/>
        <end position="953"/>
    </location>
</feature>
<dbReference type="SUPFAM" id="SSF49265">
    <property type="entry name" value="Fibronectin type III"/>
    <property type="match status" value="3"/>
</dbReference>
<dbReference type="PROSITE" id="PS50026">
    <property type="entry name" value="EGF_3"/>
    <property type="match status" value="2"/>
</dbReference>
<dbReference type="SUPFAM" id="SSF57184">
    <property type="entry name" value="Growth factor receptor domain"/>
    <property type="match status" value="1"/>
</dbReference>
<dbReference type="Gene3D" id="2.60.40.10">
    <property type="entry name" value="Immunoglobulins"/>
    <property type="match status" value="5"/>
</dbReference>
<keyword evidence="1" id="KW-0245">EGF-like domain</keyword>
<sequence length="1368" mass="156355">MKNFFLFVFILGLNYISSVWGDFYDITTIHKFNVEEELSSNGEILTNYLNTCQVTVHAQTNAVGLPIYNVNDTELNQIYPHHTDRGNNTLGSLPNEYVLLEGDIDFDLNIKSRVNPDKTVLHVIEEPHTETRHKFNYYPTRSYDFKIFKYYKYNFDMSKVKDLPNICLFLENKKQNSKEQISLSLDRADGKNVAVKISNDGKIEVCQKEYCQSYVYKGDEKNQISIYISLRGELKIYDFIGKRMYTFLNIDEPFIQISQNVHSEYYTTPMTFQIVQLSYINIQGKNHYEVFSDNRTIAATWNHTGNRSNVFVFHYRKLDGILTAQLKENGTENIIPLEAEEQIVVKIPNNEVDELVLTKIQVRYPQTWTQGKQIQIKADKGVYIARIWEGEDWSKYRINENITCGKEIYNVAFGEPRLNKNKTVTAATCLNGGFPDQYNETCVCPPGFTGDKCQTACGRNAYGHKCSNVCSTLGTQCKGMLLCTPSYGCTCAPGYHGDKCLQQCKQGTYGTDCKQSCDHCQNGCNRYTGHCIGECVNSYLIMPSCREYYTYWKDAPSIVNSSFNSVVLGLNFSLNHIAQSSDKTEYYMVQYKENNEMNWNNGSYETFSPTLMEYEVNNLKPGRKYLFRVLLIAKSFETNNPELCQISETLTKCKVSEIMDNLNVTKVTNTSISLVWNKETPHEDNTECPFTSYLLEIEETRDDYAEKRKIMNIKNNFYVIKSLTPGQTYFIKLKKFTVYGESSVVSSTKVSTQKTFDDSMNVAGVIIKEIGSGIHLQWFRDPRHETHYIKYKLIKHLSCSSEALESPLNVISTPFNNYTLHLEPNSQYQIFVTVDKTEEINENNQTLVTNGKLPICSPSILKQRFRTTNESAQLYWSDPPSRCIHMNGFFKKYFIEVLDNQNTTLITYETQNRTLEITGLSPRTDYTIRMRYVNHLGSNPQFYSEHSFTTKATSFLTAQDLVAYKASAGMIGIRWIILESNSTITGINIKAQNHAEIKSMNITNLTSVQCEAWPSYLCYNITNLKHNTRYTVSVEIFSEEFPEGGSLKSIEVVTRESIPDSVSDIKVFNISDTSVIVSWRIPYLLNGILRKFLIEVEHLSSFDESLCCQTILPINHVVAEEKEIYSHQIDNIMNASSYQVTVRAFTRRLGPGVSTIIDIPPPTLPLRKRPKVTVNDEEVVWENELTEKGPSNIRNELLSDVLVIVRSDDQTSKTNSSPLSSEFRQHIQSKDWWLAHVCSSNEDCSVKIGNEDKSNSSYGEINNKPLTVGDNYTIILAQVNKYLSAKSFTIVKSVKFEMQEKSVFITTESPVQSTSQSSAIVDTLDTIVGDIEHKVVEELLEHPQTKDEYVIDSTDPPEPLDYDYNNPG</sequence>
<dbReference type="PANTHER" id="PTHR24035">
    <property type="entry name" value="MULTIPLE EPIDERMAL GROWTH FACTOR-LIKE DOMAINS PROTEIN"/>
    <property type="match status" value="1"/>
</dbReference>
<dbReference type="PANTHER" id="PTHR24035:SF109">
    <property type="entry name" value="PROTEIN DRAPER"/>
    <property type="match status" value="1"/>
</dbReference>
<evidence type="ECO:0000259" key="4">
    <source>
        <dbReference type="PROSITE" id="PS50026"/>
    </source>
</evidence>
<dbReference type="EMBL" id="HBUF01259797">
    <property type="protein sequence ID" value="CAG6682580.1"/>
    <property type="molecule type" value="Transcribed_RNA"/>
</dbReference>
<dbReference type="InterPro" id="IPR003961">
    <property type="entry name" value="FN3_dom"/>
</dbReference>
<keyword evidence="3" id="KW-0732">Signal</keyword>
<name>A0A8D8X5Q0_9HEMI</name>
<feature type="domain" description="Fibronectin type-III" evidence="5">
    <location>
        <begin position="1061"/>
        <end position="1162"/>
    </location>
</feature>
<dbReference type="Pfam" id="PF00041">
    <property type="entry name" value="fn3"/>
    <property type="match status" value="3"/>
</dbReference>
<dbReference type="PROSITE" id="PS00022">
    <property type="entry name" value="EGF_1"/>
    <property type="match status" value="2"/>
</dbReference>
<feature type="disulfide bond" evidence="1">
    <location>
        <begin position="491"/>
        <end position="500"/>
    </location>
</feature>
<dbReference type="GO" id="GO:0016301">
    <property type="term" value="F:kinase activity"/>
    <property type="evidence" value="ECO:0007669"/>
    <property type="project" value="UniProtKB-KW"/>
</dbReference>
<feature type="domain" description="EGF-like" evidence="4">
    <location>
        <begin position="462"/>
        <end position="501"/>
    </location>
</feature>
<dbReference type="InterPro" id="IPR052108">
    <property type="entry name" value="MEGF/SIB"/>
</dbReference>
<feature type="domain" description="Fibronectin type-III" evidence="5">
    <location>
        <begin position="658"/>
        <end position="755"/>
    </location>
</feature>
<evidence type="ECO:0000256" key="3">
    <source>
        <dbReference type="SAM" id="SignalP"/>
    </source>
</evidence>
<evidence type="ECO:0000259" key="5">
    <source>
        <dbReference type="PROSITE" id="PS50853"/>
    </source>
</evidence>
<dbReference type="Gene3D" id="2.170.300.10">
    <property type="entry name" value="Tie2 ligand-binding domain superfamily"/>
    <property type="match status" value="1"/>
</dbReference>
<keyword evidence="6" id="KW-0675">Receptor</keyword>
<dbReference type="InterPro" id="IPR009030">
    <property type="entry name" value="Growth_fac_rcpt_cys_sf"/>
</dbReference>
<dbReference type="CDD" id="cd00063">
    <property type="entry name" value="FN3"/>
    <property type="match status" value="4"/>
</dbReference>
<reference evidence="6" key="1">
    <citation type="submission" date="2021-05" db="EMBL/GenBank/DDBJ databases">
        <authorList>
            <person name="Alioto T."/>
            <person name="Alioto T."/>
            <person name="Gomez Garrido J."/>
        </authorList>
    </citation>
    <scope>NUCLEOTIDE SEQUENCE</scope>
</reference>
<feature type="region of interest" description="Disordered" evidence="2">
    <location>
        <begin position="1346"/>
        <end position="1368"/>
    </location>
</feature>
<feature type="signal peptide" evidence="3">
    <location>
        <begin position="1"/>
        <end position="21"/>
    </location>
</feature>
<dbReference type="PROSITE" id="PS50853">
    <property type="entry name" value="FN3"/>
    <property type="match status" value="3"/>
</dbReference>
<feature type="disulfide bond" evidence="1">
    <location>
        <begin position="444"/>
        <end position="453"/>
    </location>
</feature>
<feature type="domain" description="EGF-like" evidence="4">
    <location>
        <begin position="419"/>
        <end position="454"/>
    </location>
</feature>
<feature type="chain" id="PRO_5034968569" evidence="3">
    <location>
        <begin position="22"/>
        <end position="1368"/>
    </location>
</feature>
<comment type="caution">
    <text evidence="1">Lacks conserved residue(s) required for the propagation of feature annotation.</text>
</comment>
<evidence type="ECO:0000313" key="6">
    <source>
        <dbReference type="EMBL" id="CAG6682580.1"/>
    </source>
</evidence>
<organism evidence="6">
    <name type="scientific">Cacopsylla melanoneura</name>
    <dbReference type="NCBI Taxonomy" id="428564"/>
    <lineage>
        <taxon>Eukaryota</taxon>
        <taxon>Metazoa</taxon>
        <taxon>Ecdysozoa</taxon>
        <taxon>Arthropoda</taxon>
        <taxon>Hexapoda</taxon>
        <taxon>Insecta</taxon>
        <taxon>Pterygota</taxon>
        <taxon>Neoptera</taxon>
        <taxon>Paraneoptera</taxon>
        <taxon>Hemiptera</taxon>
        <taxon>Sternorrhyncha</taxon>
        <taxon>Psylloidea</taxon>
        <taxon>Psyllidae</taxon>
        <taxon>Psyllinae</taxon>
        <taxon>Cacopsylla</taxon>
    </lineage>
</organism>
<evidence type="ECO:0000256" key="2">
    <source>
        <dbReference type="SAM" id="MobiDB-lite"/>
    </source>
</evidence>